<dbReference type="GeneID" id="24920697"/>
<dbReference type="AlphaFoldDB" id="D8M6V7"/>
<dbReference type="OrthoDB" id="544103at2759"/>
<proteinExistence type="inferred from homology"/>
<accession>D8M6V7</accession>
<gene>
    <name evidence="2" type="ORF">GSBLH_T00003610001</name>
</gene>
<dbReference type="PANTHER" id="PTHR31377">
    <property type="entry name" value="AGMATINE DEIMINASE-RELATED"/>
    <property type="match status" value="1"/>
</dbReference>
<keyword evidence="1" id="KW-0378">Hydrolase</keyword>
<dbReference type="InParanoid" id="D8M6V7"/>
<dbReference type="Gene3D" id="3.75.10.10">
    <property type="entry name" value="L-arginine/glycine Amidinotransferase, Chain A"/>
    <property type="match status" value="1"/>
</dbReference>
<evidence type="ECO:0000256" key="1">
    <source>
        <dbReference type="ARBA" id="ARBA00022801"/>
    </source>
</evidence>
<dbReference type="NCBIfam" id="NF010070">
    <property type="entry name" value="PRK13551.1"/>
    <property type="match status" value="1"/>
</dbReference>
<organism evidence="2">
    <name type="scientific">Blastocystis hominis</name>
    <dbReference type="NCBI Taxonomy" id="12968"/>
    <lineage>
        <taxon>Eukaryota</taxon>
        <taxon>Sar</taxon>
        <taxon>Stramenopiles</taxon>
        <taxon>Bigyra</taxon>
        <taxon>Opalozoa</taxon>
        <taxon>Opalinata</taxon>
        <taxon>Blastocystidae</taxon>
        <taxon>Blastocystis</taxon>
    </lineage>
</organism>
<dbReference type="GO" id="GO:0047632">
    <property type="term" value="F:agmatine deiminase activity"/>
    <property type="evidence" value="ECO:0007669"/>
    <property type="project" value="InterPro"/>
</dbReference>
<dbReference type="PANTHER" id="PTHR31377:SF2">
    <property type="entry name" value="AGMATINE DEIMINASE"/>
    <property type="match status" value="1"/>
</dbReference>
<dbReference type="RefSeq" id="XP_012897844.1">
    <property type="nucleotide sequence ID" value="XM_013042390.1"/>
</dbReference>
<evidence type="ECO:0000313" key="2">
    <source>
        <dbReference type="EMBL" id="CBK23796.2"/>
    </source>
</evidence>
<sequence>MKQLGSHDFEQGVTPFHRFVETMSVLPGFAADDGFKAPAEWDVHEQTWMGFPQRPDIWRENAAPAQKVFANVANAIARFEPVTVCAPKELYTVARSLLDKNVRVVEMSMNDSWFRDTGAIFVKNEEGVVRGTNWLFNSWGGLNGGCYDYWEDDLLVAGKMCNIERVPYYKYNMILEGGSISFDGEGTLLTTEECLLNPNRNPSMTKEQIEAELKRGLGVEKVIWLPNGLFGDVDTNGHVDNFCVFARPGEVLLSWTDDEKDPQYPISQHAYKLLEAATDAKGRHLKIHKLHIPSDIIRTPEEFAGLTQEEGTIEREENQRLPASYVNFYFANGAIISPCFGVKEDEMARKVFQEVFPEREVVMVPTREVILGGGNIHCITQQQPKGVKA</sequence>
<dbReference type="InterPro" id="IPR017754">
    <property type="entry name" value="Agmatine_deiminase"/>
</dbReference>
<dbReference type="InterPro" id="IPR007466">
    <property type="entry name" value="Peptidyl-Arg-deiminase_porph"/>
</dbReference>
<dbReference type="Proteomes" id="UP000008312">
    <property type="component" value="Unassembled WGS sequence"/>
</dbReference>
<protein>
    <recommendedName>
        <fullName evidence="4">Agmatine deiminase</fullName>
    </recommendedName>
</protein>
<dbReference type="HAMAP" id="MF_01841">
    <property type="entry name" value="Agmatine_deimin"/>
    <property type="match status" value="1"/>
</dbReference>
<dbReference type="EMBL" id="FN668662">
    <property type="protein sequence ID" value="CBK23796.2"/>
    <property type="molecule type" value="Genomic_DNA"/>
</dbReference>
<evidence type="ECO:0000313" key="3">
    <source>
        <dbReference type="Proteomes" id="UP000008312"/>
    </source>
</evidence>
<name>D8M6V7_BLAHO</name>
<dbReference type="SUPFAM" id="SSF55909">
    <property type="entry name" value="Pentein"/>
    <property type="match status" value="1"/>
</dbReference>
<dbReference type="NCBIfam" id="TIGR03380">
    <property type="entry name" value="agmatine_aguA"/>
    <property type="match status" value="1"/>
</dbReference>
<dbReference type="OMA" id="IGVDCNT"/>
<keyword evidence="3" id="KW-1185">Reference proteome</keyword>
<dbReference type="GO" id="GO:0009446">
    <property type="term" value="P:putrescine biosynthetic process"/>
    <property type="evidence" value="ECO:0007669"/>
    <property type="project" value="InterPro"/>
</dbReference>
<dbReference type="GO" id="GO:0004668">
    <property type="term" value="F:protein-arginine deiminase activity"/>
    <property type="evidence" value="ECO:0007669"/>
    <property type="project" value="InterPro"/>
</dbReference>
<dbReference type="Pfam" id="PF04371">
    <property type="entry name" value="PAD_porph"/>
    <property type="match status" value="1"/>
</dbReference>
<evidence type="ECO:0008006" key="4">
    <source>
        <dbReference type="Google" id="ProtNLM"/>
    </source>
</evidence>
<reference evidence="2" key="1">
    <citation type="submission" date="2010-02" db="EMBL/GenBank/DDBJ databases">
        <title>Sequencing and annotation of the Blastocystis hominis genome.</title>
        <authorList>
            <person name="Wincker P."/>
        </authorList>
    </citation>
    <scope>NUCLEOTIDE SEQUENCE</scope>
    <source>
        <strain evidence="2">Singapore isolate B</strain>
    </source>
</reference>